<comment type="caution">
    <text evidence="1">The sequence shown here is derived from an EMBL/GenBank/DDBJ whole genome shotgun (WGS) entry which is preliminary data.</text>
</comment>
<keyword evidence="2" id="KW-1185">Reference proteome</keyword>
<evidence type="ECO:0000313" key="2">
    <source>
        <dbReference type="Proteomes" id="UP000799755"/>
    </source>
</evidence>
<name>A0ACB6QYE9_9PLEO</name>
<evidence type="ECO:0000313" key="1">
    <source>
        <dbReference type="EMBL" id="KAF2471297.1"/>
    </source>
</evidence>
<protein>
    <submittedName>
        <fullName evidence="1">Uncharacterized protein</fullName>
    </submittedName>
</protein>
<gene>
    <name evidence="1" type="ORF">BDR25DRAFT_342587</name>
</gene>
<organism evidence="1 2">
    <name type="scientific">Lindgomyces ingoldianus</name>
    <dbReference type="NCBI Taxonomy" id="673940"/>
    <lineage>
        <taxon>Eukaryota</taxon>
        <taxon>Fungi</taxon>
        <taxon>Dikarya</taxon>
        <taxon>Ascomycota</taxon>
        <taxon>Pezizomycotina</taxon>
        <taxon>Dothideomycetes</taxon>
        <taxon>Pleosporomycetidae</taxon>
        <taxon>Pleosporales</taxon>
        <taxon>Lindgomycetaceae</taxon>
        <taxon>Lindgomyces</taxon>
    </lineage>
</organism>
<sequence>MCIILPVDHLPCTHTVAIWQHCINAPRSKIHGLAPCSHIRQHPRPILTRKLCFHCGGPRFFARRGGIAERGKGSGSAGLRKKVSLGDPEDSGYHSDSIIGEDEVEDDWNGNENNEDEQENENCSPCHKRPHRSFSQTIHARRENEKERNETRRKPEAIPTRKPSWRPNLKAELAKMQPRPSPFPRRESNDSQFEDGIGRARRSNWPSLYSSTESPLAPNPLRCRRNADSFPVLQTSIINTSSHNPLQDLSPSSIYSSHFASDSDVESDSEHGENELNDGYGNPASFLQHESTDVFHDDNEPSTSVILAQSAKMARASRIEFHGAQVRVLRI</sequence>
<reference evidence="1" key="1">
    <citation type="journal article" date="2020" name="Stud. Mycol.">
        <title>101 Dothideomycetes genomes: a test case for predicting lifestyles and emergence of pathogens.</title>
        <authorList>
            <person name="Haridas S."/>
            <person name="Albert R."/>
            <person name="Binder M."/>
            <person name="Bloem J."/>
            <person name="Labutti K."/>
            <person name="Salamov A."/>
            <person name="Andreopoulos B."/>
            <person name="Baker S."/>
            <person name="Barry K."/>
            <person name="Bills G."/>
            <person name="Bluhm B."/>
            <person name="Cannon C."/>
            <person name="Castanera R."/>
            <person name="Culley D."/>
            <person name="Daum C."/>
            <person name="Ezra D."/>
            <person name="Gonzalez J."/>
            <person name="Henrissat B."/>
            <person name="Kuo A."/>
            <person name="Liang C."/>
            <person name="Lipzen A."/>
            <person name="Lutzoni F."/>
            <person name="Magnuson J."/>
            <person name="Mondo S."/>
            <person name="Nolan M."/>
            <person name="Ohm R."/>
            <person name="Pangilinan J."/>
            <person name="Park H.-J."/>
            <person name="Ramirez L."/>
            <person name="Alfaro M."/>
            <person name="Sun H."/>
            <person name="Tritt A."/>
            <person name="Yoshinaga Y."/>
            <person name="Zwiers L.-H."/>
            <person name="Turgeon B."/>
            <person name="Goodwin S."/>
            <person name="Spatafora J."/>
            <person name="Crous P."/>
            <person name="Grigoriev I."/>
        </authorList>
    </citation>
    <scope>NUCLEOTIDE SEQUENCE</scope>
    <source>
        <strain evidence="1">ATCC 200398</strain>
    </source>
</reference>
<dbReference type="EMBL" id="MU003505">
    <property type="protein sequence ID" value="KAF2471297.1"/>
    <property type="molecule type" value="Genomic_DNA"/>
</dbReference>
<proteinExistence type="predicted"/>
<dbReference type="Proteomes" id="UP000799755">
    <property type="component" value="Unassembled WGS sequence"/>
</dbReference>
<accession>A0ACB6QYE9</accession>